<dbReference type="Gene3D" id="3.30.1360.40">
    <property type="match status" value="1"/>
</dbReference>
<dbReference type="GO" id="GO:0009330">
    <property type="term" value="C:DNA topoisomerase type II (double strand cut, ATP-hydrolyzing) complex"/>
    <property type="evidence" value="ECO:0007669"/>
    <property type="project" value="TreeGrafter"/>
</dbReference>
<name>S0FEI5_9BACT</name>
<dbReference type="GeneID" id="78405791"/>
<keyword evidence="5 6" id="KW-0413">Isomerase</keyword>
<dbReference type="Gene3D" id="1.10.268.10">
    <property type="entry name" value="Topoisomerase, domain 3"/>
    <property type="match status" value="1"/>
</dbReference>
<proteinExistence type="inferred from homology"/>
<dbReference type="NCBIfam" id="NF009397">
    <property type="entry name" value="PRK12758.1"/>
    <property type="match status" value="1"/>
</dbReference>
<dbReference type="InterPro" id="IPR013758">
    <property type="entry name" value="Topo_IIA_A/C_ab"/>
</dbReference>
<gene>
    <name evidence="10" type="ORF">BACCOPRO_03234</name>
</gene>
<dbReference type="RefSeq" id="WP_008144659.1">
    <property type="nucleotide sequence ID" value="NZ_EQ973648.1"/>
</dbReference>
<dbReference type="EMBL" id="ACBW01000205">
    <property type="protein sequence ID" value="EEF77711.1"/>
    <property type="molecule type" value="Genomic_DNA"/>
</dbReference>
<dbReference type="NCBIfam" id="NF007209">
    <property type="entry name" value="PRK09631.1"/>
    <property type="match status" value="1"/>
</dbReference>
<sequence>MSEDTFDKDTDKLPEKEGHSDYKPVDQTDEAVKHQLSGMYQNWFLDYASYVILERAVPHINDGLKPVQRRILHSMKRLDDGRYNKVANIVGHTMQFHPHGDASIGDALVQLGQKELLIDCQGNWGNILTGDSAAAPRYIEARLSKFALDVVFNPKTTEWQASYDGRNREPVTLPVKFPLLLAQGVEGIAVGLSSKILPHNFNELCDAAIAYLHGEEFKLYPDFQTGGSIDVSRYNDGERGGVVRVRAKISKLDNKTLCISEIPYGKTTSSLIDSILKAIEKGKIKIRKVDDNTARKVEILIHLAPGVSSDKTLDALYAFTDCEVNISPNCCVIDNKKPHFLTVSDVLRKSVNNTRDLLRKELEIQKNETLETLHFASLEKIFIEERIYKDKQFEQAENMDIACEHIDERLTPFYPQFVREVTKEDILRLMEIKMARILKFNKDKADELIARLKAEIEEIDNHLAHLTEYTIEWYRHLKDKYGKDFPRRTEIRNFDTIVATKVVEANEKLYINREEGFIGTGLKKDEFICNCSDIDDVIIFYKDGKYKIVRISDKLFVGKNILYVNIFKKNDKRTIYNVIYRDGKEGYHYIKRFNVTSMIRDREYDVTQGNPGSKIVYFSANPNGEAEIIKVTLRPNPRIKKLIFERDFSEINIKGRQSMGNLLTKFEVHKITLKQRGGSTLGGRKVWFDHDVLRLNYDGRGQYLGEFQSSDCILVIHKNGDFYTTDFDLNNHYDPDIQYIEKFEAEKVWTAVLYDADQQNYPYLKRFTFEASSKRQNYLGENKHNQQILLSQQVYPRIQVIFGGHDSFREAQIIEASDFVGVKSFKAKGKRLTTYSVDRIKELEPTRMPEPEILEEDNDSVDTNVPEEEENGQMKLF</sequence>
<dbReference type="Proteomes" id="UP000014073">
    <property type="component" value="Unassembled WGS sequence"/>
</dbReference>
<keyword evidence="11" id="KW-1185">Reference proteome</keyword>
<evidence type="ECO:0000259" key="9">
    <source>
        <dbReference type="PROSITE" id="PS52040"/>
    </source>
</evidence>
<evidence type="ECO:0000256" key="6">
    <source>
        <dbReference type="PROSITE-ProRule" id="PRU01384"/>
    </source>
</evidence>
<dbReference type="STRING" id="547042.BACCOPRO_03234"/>
<dbReference type="Pfam" id="PF00521">
    <property type="entry name" value="DNA_topoisoIV"/>
    <property type="match status" value="1"/>
</dbReference>
<keyword evidence="3 6" id="KW-0799">Topoisomerase</keyword>
<feature type="region of interest" description="Disordered" evidence="8">
    <location>
        <begin position="1"/>
        <end position="26"/>
    </location>
</feature>
<dbReference type="eggNOG" id="COG0188">
    <property type="taxonomic scope" value="Bacteria"/>
</dbReference>
<feature type="compositionally biased region" description="Acidic residues" evidence="8">
    <location>
        <begin position="852"/>
        <end position="871"/>
    </location>
</feature>
<dbReference type="InterPro" id="IPR002205">
    <property type="entry name" value="Topo_IIA_dom_A"/>
</dbReference>
<reference evidence="10 11" key="1">
    <citation type="submission" date="2008-12" db="EMBL/GenBank/DDBJ databases">
        <authorList>
            <person name="Fulton L."/>
            <person name="Clifton S."/>
            <person name="Fulton B."/>
            <person name="Xu J."/>
            <person name="Minx P."/>
            <person name="Pepin K.H."/>
            <person name="Johnson M."/>
            <person name="Bhonagiri V."/>
            <person name="Nash W.E."/>
            <person name="Mardis E.R."/>
            <person name="Wilson R.K."/>
        </authorList>
    </citation>
    <scope>NUCLEOTIDE SEQUENCE [LARGE SCALE GENOMIC DNA]</scope>
    <source>
        <strain evidence="10 11">DSM 18228</strain>
    </source>
</reference>
<dbReference type="InterPro" id="IPR050220">
    <property type="entry name" value="Type_II_DNA_Topoisomerases"/>
</dbReference>
<evidence type="ECO:0000256" key="4">
    <source>
        <dbReference type="ARBA" id="ARBA00023125"/>
    </source>
</evidence>
<dbReference type="PANTHER" id="PTHR43493:SF5">
    <property type="entry name" value="DNA GYRASE SUBUNIT A, CHLOROPLASTIC_MITOCHONDRIAL"/>
    <property type="match status" value="1"/>
</dbReference>
<evidence type="ECO:0000256" key="8">
    <source>
        <dbReference type="SAM" id="MobiDB-lite"/>
    </source>
</evidence>
<dbReference type="GO" id="GO:0005524">
    <property type="term" value="F:ATP binding"/>
    <property type="evidence" value="ECO:0007669"/>
    <property type="project" value="InterPro"/>
</dbReference>
<dbReference type="Gene3D" id="3.90.199.10">
    <property type="entry name" value="Topoisomerase II, domain 5"/>
    <property type="match status" value="1"/>
</dbReference>
<dbReference type="PROSITE" id="PS52040">
    <property type="entry name" value="TOPO_IIA"/>
    <property type="match status" value="1"/>
</dbReference>
<evidence type="ECO:0000256" key="3">
    <source>
        <dbReference type="ARBA" id="ARBA00023029"/>
    </source>
</evidence>
<dbReference type="OrthoDB" id="9806486at2"/>
<feature type="coiled-coil region" evidence="7">
    <location>
        <begin position="442"/>
        <end position="469"/>
    </location>
</feature>
<comment type="similarity">
    <text evidence="2">Belongs to the type II topoisomerase GyrA/ParC subunit family.</text>
</comment>
<dbReference type="PANTHER" id="PTHR43493">
    <property type="entry name" value="DNA GYRASE/TOPOISOMERASE SUBUNIT A"/>
    <property type="match status" value="1"/>
</dbReference>
<keyword evidence="7" id="KW-0175">Coiled coil</keyword>
<protein>
    <submittedName>
        <fullName evidence="10">DNA gyrase/topoisomerase IV, A subunit</fullName>
    </submittedName>
</protein>
<evidence type="ECO:0000256" key="2">
    <source>
        <dbReference type="ARBA" id="ARBA00008263"/>
    </source>
</evidence>
<dbReference type="AlphaFoldDB" id="S0FEI5"/>
<accession>S0FEI5</accession>
<dbReference type="InterPro" id="IPR013757">
    <property type="entry name" value="Topo_IIA_A_a_sf"/>
</dbReference>
<evidence type="ECO:0000256" key="1">
    <source>
        <dbReference type="ARBA" id="ARBA00000185"/>
    </source>
</evidence>
<dbReference type="SMART" id="SM00434">
    <property type="entry name" value="TOP4c"/>
    <property type="match status" value="1"/>
</dbReference>
<evidence type="ECO:0000313" key="11">
    <source>
        <dbReference type="Proteomes" id="UP000014073"/>
    </source>
</evidence>
<dbReference type="InterPro" id="IPR013760">
    <property type="entry name" value="Topo_IIA-like_dom_sf"/>
</dbReference>
<dbReference type="GO" id="GO:0003677">
    <property type="term" value="F:DNA binding"/>
    <property type="evidence" value="ECO:0007669"/>
    <property type="project" value="UniProtKB-UniRule"/>
</dbReference>
<evidence type="ECO:0000256" key="5">
    <source>
        <dbReference type="ARBA" id="ARBA00023235"/>
    </source>
</evidence>
<feature type="active site" description="O-(5'-phospho-DNA)-tyrosine intermediate" evidence="6">
    <location>
        <position position="138"/>
    </location>
</feature>
<dbReference type="HOGENOM" id="CLU_015760_0_0_10"/>
<dbReference type="GO" id="GO:0005737">
    <property type="term" value="C:cytoplasm"/>
    <property type="evidence" value="ECO:0007669"/>
    <property type="project" value="TreeGrafter"/>
</dbReference>
<feature type="region of interest" description="Disordered" evidence="8">
    <location>
        <begin position="844"/>
        <end position="877"/>
    </location>
</feature>
<evidence type="ECO:0000313" key="10">
    <source>
        <dbReference type="EMBL" id="EEF77711.1"/>
    </source>
</evidence>
<comment type="catalytic activity">
    <reaction evidence="1 6">
        <text>ATP-dependent breakage, passage and rejoining of double-stranded DNA.</text>
        <dbReference type="EC" id="5.6.2.2"/>
    </reaction>
</comment>
<dbReference type="GO" id="GO:0006265">
    <property type="term" value="P:DNA topological change"/>
    <property type="evidence" value="ECO:0007669"/>
    <property type="project" value="UniProtKB-UniRule"/>
</dbReference>
<feature type="domain" description="Topo IIA-type catalytic" evidence="9">
    <location>
        <begin position="57"/>
        <end position="477"/>
    </location>
</feature>
<keyword evidence="4 6" id="KW-0238">DNA-binding</keyword>
<evidence type="ECO:0000256" key="7">
    <source>
        <dbReference type="SAM" id="Coils"/>
    </source>
</evidence>
<organism evidence="10 11">
    <name type="scientific">Phocaeicola coprophilus DSM 18228 = JCM 13818</name>
    <dbReference type="NCBI Taxonomy" id="547042"/>
    <lineage>
        <taxon>Bacteria</taxon>
        <taxon>Pseudomonadati</taxon>
        <taxon>Bacteroidota</taxon>
        <taxon>Bacteroidia</taxon>
        <taxon>Bacteroidales</taxon>
        <taxon>Bacteroidaceae</taxon>
        <taxon>Phocaeicola</taxon>
    </lineage>
</organism>
<comment type="caution">
    <text evidence="10">The sequence shown here is derived from an EMBL/GenBank/DDBJ whole genome shotgun (WGS) entry which is preliminary data.</text>
</comment>
<dbReference type="GO" id="GO:0003918">
    <property type="term" value="F:DNA topoisomerase type II (double strand cut, ATP-hydrolyzing) activity"/>
    <property type="evidence" value="ECO:0007669"/>
    <property type="project" value="UniProtKB-EC"/>
</dbReference>
<dbReference type="SUPFAM" id="SSF56719">
    <property type="entry name" value="Type II DNA topoisomerase"/>
    <property type="match status" value="1"/>
</dbReference>